<reference evidence="2 3" key="1">
    <citation type="submission" date="2020-02" db="EMBL/GenBank/DDBJ databases">
        <authorList>
            <person name="Chen W.-M."/>
        </authorList>
    </citation>
    <scope>NUCLEOTIDE SEQUENCE [LARGE SCALE GENOMIC DNA]</scope>
    <source>
        <strain evidence="2 3">TWA-26</strain>
    </source>
</reference>
<accession>A0ABX0II46</accession>
<dbReference type="Proteomes" id="UP000761423">
    <property type="component" value="Unassembled WGS sequence"/>
</dbReference>
<protein>
    <recommendedName>
        <fullName evidence="4">Immunity protein 17</fullName>
    </recommendedName>
</protein>
<evidence type="ECO:0000256" key="1">
    <source>
        <dbReference type="SAM" id="Phobius"/>
    </source>
</evidence>
<gene>
    <name evidence="2" type="ORF">G4L40_09580</name>
</gene>
<name>A0ABX0II46_9FLAO</name>
<keyword evidence="1" id="KW-1133">Transmembrane helix</keyword>
<proteinExistence type="predicted"/>
<evidence type="ECO:0000313" key="3">
    <source>
        <dbReference type="Proteomes" id="UP000761423"/>
    </source>
</evidence>
<feature type="transmembrane region" description="Helical" evidence="1">
    <location>
        <begin position="65"/>
        <end position="83"/>
    </location>
</feature>
<sequence length="87" mass="10279">MLQLEGIYLYLKKKKEKKTMLNENLILSILFGLAAILYHRIHKWWLSGRDKNPIFLKLETNTKSFENWVIIIFLAITSLGFLIKSII</sequence>
<feature type="transmembrane region" description="Helical" evidence="1">
    <location>
        <begin position="21"/>
        <end position="41"/>
    </location>
</feature>
<keyword evidence="3" id="KW-1185">Reference proteome</keyword>
<comment type="caution">
    <text evidence="2">The sequence shown here is derived from an EMBL/GenBank/DDBJ whole genome shotgun (WGS) entry which is preliminary data.</text>
</comment>
<evidence type="ECO:0008006" key="4">
    <source>
        <dbReference type="Google" id="ProtNLM"/>
    </source>
</evidence>
<evidence type="ECO:0000313" key="2">
    <source>
        <dbReference type="EMBL" id="NHM04951.1"/>
    </source>
</evidence>
<keyword evidence="1" id="KW-0472">Membrane</keyword>
<dbReference type="RefSeq" id="WP_166236983.1">
    <property type="nucleotide sequence ID" value="NZ_JAAJBV010000006.1"/>
</dbReference>
<organism evidence="2 3">
    <name type="scientific">Flavobacterium celericrescens</name>
    <dbReference type="NCBI Taxonomy" id="2709780"/>
    <lineage>
        <taxon>Bacteria</taxon>
        <taxon>Pseudomonadati</taxon>
        <taxon>Bacteroidota</taxon>
        <taxon>Flavobacteriia</taxon>
        <taxon>Flavobacteriales</taxon>
        <taxon>Flavobacteriaceae</taxon>
        <taxon>Flavobacterium</taxon>
    </lineage>
</organism>
<keyword evidence="1" id="KW-0812">Transmembrane</keyword>
<dbReference type="EMBL" id="JAAJBV010000006">
    <property type="protein sequence ID" value="NHM04951.1"/>
    <property type="molecule type" value="Genomic_DNA"/>
</dbReference>